<protein>
    <submittedName>
        <fullName evidence="1">Uncharacterized protein</fullName>
    </submittedName>
</protein>
<comment type="caution">
    <text evidence="1">The sequence shown here is derived from an EMBL/GenBank/DDBJ whole genome shotgun (WGS) entry which is preliminary data.</text>
</comment>
<dbReference type="Proteomes" id="UP000319663">
    <property type="component" value="Unassembled WGS sequence"/>
</dbReference>
<accession>A0A507QRS5</accession>
<gene>
    <name evidence="1" type="ORF">MPDQ_001233</name>
</gene>
<sequence>MYLSLHPGTSAHLLSPPRLLFPSLINRNSNSNNPHLRLPCARVTSAIVDLQRERSLTPMPTATYVESEPAISVSVNAIQYTAVVLRIPLVARTEIFIPVTIWRWCVVSIVCEINYPNGKVYLLDKSFPYETGYKTRFWGFYRAYISVDLKDLKYLSFRGLLQGRPKATSLIAGRWEGATGNMETRHDVVTSFLEAVRSGLYGSLVFFVLGIGGHLI</sequence>
<keyword evidence="2" id="KW-1185">Reference proteome</keyword>
<dbReference type="AlphaFoldDB" id="A0A507QRS5"/>
<name>A0A507QRS5_MONPU</name>
<evidence type="ECO:0000313" key="2">
    <source>
        <dbReference type="Proteomes" id="UP000319663"/>
    </source>
</evidence>
<reference evidence="1 2" key="1">
    <citation type="submission" date="2019-06" db="EMBL/GenBank/DDBJ databases">
        <title>Wine fermentation using esterase from Monascus purpureus.</title>
        <authorList>
            <person name="Geng C."/>
            <person name="Zhang Y."/>
        </authorList>
    </citation>
    <scope>NUCLEOTIDE SEQUENCE [LARGE SCALE GENOMIC DNA]</scope>
    <source>
        <strain evidence="1">HQ1</strain>
    </source>
</reference>
<organism evidence="1 2">
    <name type="scientific">Monascus purpureus</name>
    <name type="common">Red mold</name>
    <name type="synonym">Monascus anka</name>
    <dbReference type="NCBI Taxonomy" id="5098"/>
    <lineage>
        <taxon>Eukaryota</taxon>
        <taxon>Fungi</taxon>
        <taxon>Dikarya</taxon>
        <taxon>Ascomycota</taxon>
        <taxon>Pezizomycotina</taxon>
        <taxon>Eurotiomycetes</taxon>
        <taxon>Eurotiomycetidae</taxon>
        <taxon>Eurotiales</taxon>
        <taxon>Aspergillaceae</taxon>
        <taxon>Monascus</taxon>
    </lineage>
</organism>
<proteinExistence type="predicted"/>
<evidence type="ECO:0000313" key="1">
    <source>
        <dbReference type="EMBL" id="TQB69915.1"/>
    </source>
</evidence>
<dbReference type="EMBL" id="VIFY01000130">
    <property type="protein sequence ID" value="TQB69915.1"/>
    <property type="molecule type" value="Genomic_DNA"/>
</dbReference>